<evidence type="ECO:0000313" key="1">
    <source>
        <dbReference type="EMBL" id="NUU17855.1"/>
    </source>
</evidence>
<comment type="caution">
    <text evidence="1">The sequence shown here is derived from an EMBL/GenBank/DDBJ whole genome shotgun (WGS) entry which is preliminary data.</text>
</comment>
<dbReference type="InterPro" id="IPR029063">
    <property type="entry name" value="SAM-dependent_MTases_sf"/>
</dbReference>
<dbReference type="GO" id="GO:0008168">
    <property type="term" value="F:methyltransferase activity"/>
    <property type="evidence" value="ECO:0007669"/>
    <property type="project" value="UniProtKB-KW"/>
</dbReference>
<dbReference type="InterPro" id="IPR050508">
    <property type="entry name" value="Methyltransf_Superfamily"/>
</dbReference>
<name>A0A7Y6A1C6_9CELL</name>
<dbReference type="Pfam" id="PF13489">
    <property type="entry name" value="Methyltransf_23"/>
    <property type="match status" value="1"/>
</dbReference>
<dbReference type="GO" id="GO:0032259">
    <property type="term" value="P:methylation"/>
    <property type="evidence" value="ECO:0007669"/>
    <property type="project" value="UniProtKB-KW"/>
</dbReference>
<dbReference type="RefSeq" id="WP_175347815.1">
    <property type="nucleotide sequence ID" value="NZ_JABMCI010000065.1"/>
</dbReference>
<organism evidence="1 2">
    <name type="scientific">Cellulomonas humilata</name>
    <dbReference type="NCBI Taxonomy" id="144055"/>
    <lineage>
        <taxon>Bacteria</taxon>
        <taxon>Bacillati</taxon>
        <taxon>Actinomycetota</taxon>
        <taxon>Actinomycetes</taxon>
        <taxon>Micrococcales</taxon>
        <taxon>Cellulomonadaceae</taxon>
        <taxon>Cellulomonas</taxon>
    </lineage>
</organism>
<dbReference type="AlphaFoldDB" id="A0A7Y6A1C6"/>
<dbReference type="EMBL" id="JABMCI010000065">
    <property type="protein sequence ID" value="NUU17855.1"/>
    <property type="molecule type" value="Genomic_DNA"/>
</dbReference>
<protein>
    <submittedName>
        <fullName evidence="1">Class I SAM-dependent methyltransferase</fullName>
    </submittedName>
</protein>
<dbReference type="PANTHER" id="PTHR42912">
    <property type="entry name" value="METHYLTRANSFERASE"/>
    <property type="match status" value="1"/>
</dbReference>
<dbReference type="Proteomes" id="UP000565724">
    <property type="component" value="Unassembled WGS sequence"/>
</dbReference>
<dbReference type="SUPFAM" id="SSF53335">
    <property type="entry name" value="S-adenosyl-L-methionine-dependent methyltransferases"/>
    <property type="match status" value="1"/>
</dbReference>
<accession>A0A7Y6A1C6</accession>
<reference evidence="1 2" key="1">
    <citation type="submission" date="2020-05" db="EMBL/GenBank/DDBJ databases">
        <title>Genome Sequencing of Type Strains.</title>
        <authorList>
            <person name="Lemaire J.F."/>
            <person name="Inderbitzin P."/>
            <person name="Gregorio O.A."/>
            <person name="Collins S.B."/>
            <person name="Wespe N."/>
            <person name="Knight-Connoni V."/>
        </authorList>
    </citation>
    <scope>NUCLEOTIDE SEQUENCE [LARGE SCALE GENOMIC DNA]</scope>
    <source>
        <strain evidence="1 2">ATCC 25174</strain>
    </source>
</reference>
<keyword evidence="1" id="KW-0808">Transferase</keyword>
<proteinExistence type="predicted"/>
<dbReference type="CDD" id="cd02440">
    <property type="entry name" value="AdoMet_MTases"/>
    <property type="match status" value="1"/>
</dbReference>
<evidence type="ECO:0000313" key="2">
    <source>
        <dbReference type="Proteomes" id="UP000565724"/>
    </source>
</evidence>
<dbReference type="Gene3D" id="3.40.50.150">
    <property type="entry name" value="Vaccinia Virus protein VP39"/>
    <property type="match status" value="1"/>
</dbReference>
<dbReference type="PANTHER" id="PTHR42912:SF93">
    <property type="entry name" value="N6-ADENOSINE-METHYLTRANSFERASE TMT1A"/>
    <property type="match status" value="1"/>
</dbReference>
<keyword evidence="1" id="KW-0489">Methyltransferase</keyword>
<keyword evidence="2" id="KW-1185">Reference proteome</keyword>
<sequence>MTTRTRRRPDAAGRRALALYRSASGGDRLHVRVRWFSAPFPPVAQALPATGRVLEIGCGHGLFSAYAALSAPGRDMLGVDIDADKIDVATAAARGVPRLAFARAPDGAVPAGPWDAVVFVDVLYLLGADQQRALLTEAVQALAPGGRVVVKEMGTQPAWKVRWNTFQETVSVKLLRITEGSSFDFVDPRTMAEWLTRLGLDVELRRLDARRVHPHHLVVARRPVEGQ</sequence>
<gene>
    <name evidence="1" type="ORF">HP550_11410</name>
</gene>